<evidence type="ECO:0000313" key="7">
    <source>
        <dbReference type="EMBL" id="CAD8485097.1"/>
    </source>
</evidence>
<evidence type="ECO:0000256" key="6">
    <source>
        <dbReference type="SAM" id="Phobius"/>
    </source>
</evidence>
<feature type="transmembrane region" description="Helical" evidence="6">
    <location>
        <begin position="133"/>
        <end position="151"/>
    </location>
</feature>
<evidence type="ECO:0000256" key="3">
    <source>
        <dbReference type="ARBA" id="ARBA00022989"/>
    </source>
</evidence>
<dbReference type="InterPro" id="IPR037185">
    <property type="entry name" value="EmrE-like"/>
</dbReference>
<evidence type="ECO:0008006" key="8">
    <source>
        <dbReference type="Google" id="ProtNLM"/>
    </source>
</evidence>
<sequence>MKSPAYGRLRQESELQDEEAEDAASSKTPLVPQTPGTPLTVTPSSEAKQPLVALKLVVLIAVMLQNTAYALARRYSRGHLRETYSTSSVLMVMEASKMLLSMGMIVYAGAPSDVPSGSAGSKYFFLLRHSQKMMVPAVVYLVMNILGFVALGNIDAATFSIIAQMKVFTTATFSVLMLNRGLAPRKWRALTTLVIGVVLISHESMPKSLKTGATSAAHERQMTEWLIGMAASLGDVVLSGFVSIYFEKVLKSKSETYSVWDRNFQLAFWSMVIYLPIMIYDNPNNPFAGWSGTTAVCAAVGALGGVLVALSIKLADSIMKTIATTGAIVLTTALNAVFLDGPYSLPIASGALVVVVSVFNYNDNGDL</sequence>
<dbReference type="GO" id="GO:0000139">
    <property type="term" value="C:Golgi membrane"/>
    <property type="evidence" value="ECO:0007669"/>
    <property type="project" value="InterPro"/>
</dbReference>
<evidence type="ECO:0000256" key="1">
    <source>
        <dbReference type="ARBA" id="ARBA00004141"/>
    </source>
</evidence>
<feature type="region of interest" description="Disordered" evidence="5">
    <location>
        <begin position="1"/>
        <end position="44"/>
    </location>
</feature>
<keyword evidence="2 6" id="KW-0812">Transmembrane</keyword>
<dbReference type="PIRSF" id="PIRSF005799">
    <property type="entry name" value="UDP-gal_transpt"/>
    <property type="match status" value="1"/>
</dbReference>
<reference evidence="7" key="1">
    <citation type="submission" date="2021-01" db="EMBL/GenBank/DDBJ databases">
        <authorList>
            <person name="Corre E."/>
            <person name="Pelletier E."/>
            <person name="Niang G."/>
            <person name="Scheremetjew M."/>
            <person name="Finn R."/>
            <person name="Kale V."/>
            <person name="Holt S."/>
            <person name="Cochrane G."/>
            <person name="Meng A."/>
            <person name="Brown T."/>
            <person name="Cohen L."/>
        </authorList>
    </citation>
    <scope>NUCLEOTIDE SEQUENCE</scope>
    <source>
        <strain evidence="7">CCMP1374</strain>
    </source>
</reference>
<organism evidence="7">
    <name type="scientific">Phaeocystis antarctica</name>
    <dbReference type="NCBI Taxonomy" id="33657"/>
    <lineage>
        <taxon>Eukaryota</taxon>
        <taxon>Haptista</taxon>
        <taxon>Haptophyta</taxon>
        <taxon>Prymnesiophyceae</taxon>
        <taxon>Phaeocystales</taxon>
        <taxon>Phaeocystaceae</taxon>
        <taxon>Phaeocystis</taxon>
    </lineage>
</organism>
<comment type="subcellular location">
    <subcellularLocation>
        <location evidence="1">Membrane</location>
        <topology evidence="1">Multi-pass membrane protein</topology>
    </subcellularLocation>
</comment>
<feature type="compositionally biased region" description="Polar residues" evidence="5">
    <location>
        <begin position="34"/>
        <end position="44"/>
    </location>
</feature>
<keyword evidence="3 6" id="KW-1133">Transmembrane helix</keyword>
<dbReference type="AlphaFoldDB" id="A0A7S0EIZ6"/>
<dbReference type="GO" id="GO:0015165">
    <property type="term" value="F:pyrimidine nucleotide-sugar transmembrane transporter activity"/>
    <property type="evidence" value="ECO:0007669"/>
    <property type="project" value="InterPro"/>
</dbReference>
<gene>
    <name evidence="7" type="ORF">PANT1444_LOCUS8733</name>
</gene>
<evidence type="ECO:0000256" key="4">
    <source>
        <dbReference type="ARBA" id="ARBA00023136"/>
    </source>
</evidence>
<dbReference type="PANTHER" id="PTHR10231">
    <property type="entry name" value="NUCLEOTIDE-SUGAR TRANSMEMBRANE TRANSPORTER"/>
    <property type="match status" value="1"/>
</dbReference>
<dbReference type="InterPro" id="IPR007271">
    <property type="entry name" value="Nuc_sug_transpt"/>
</dbReference>
<evidence type="ECO:0000256" key="2">
    <source>
        <dbReference type="ARBA" id="ARBA00022692"/>
    </source>
</evidence>
<dbReference type="EMBL" id="HBEP01015332">
    <property type="protein sequence ID" value="CAD8485097.1"/>
    <property type="molecule type" value="Transcribed_RNA"/>
</dbReference>
<dbReference type="Pfam" id="PF04142">
    <property type="entry name" value="Nuc_sug_transp"/>
    <property type="match status" value="1"/>
</dbReference>
<evidence type="ECO:0000256" key="5">
    <source>
        <dbReference type="SAM" id="MobiDB-lite"/>
    </source>
</evidence>
<name>A0A7S0EIZ6_9EUKA</name>
<dbReference type="NCBIfam" id="TIGR00803">
    <property type="entry name" value="nst"/>
    <property type="match status" value="1"/>
</dbReference>
<dbReference type="SUPFAM" id="SSF103481">
    <property type="entry name" value="Multidrug resistance efflux transporter EmrE"/>
    <property type="match status" value="1"/>
</dbReference>
<feature type="transmembrane region" description="Helical" evidence="6">
    <location>
        <begin position="287"/>
        <end position="310"/>
    </location>
</feature>
<proteinExistence type="predicted"/>
<feature type="transmembrane region" description="Helical" evidence="6">
    <location>
        <begin position="225"/>
        <end position="246"/>
    </location>
</feature>
<keyword evidence="4 6" id="KW-0472">Membrane</keyword>
<feature type="transmembrane region" description="Helical" evidence="6">
    <location>
        <begin position="266"/>
        <end position="281"/>
    </location>
</feature>
<accession>A0A7S0EIZ6</accession>
<protein>
    <recommendedName>
        <fullName evidence="8">UDP-galactose transporter</fullName>
    </recommendedName>
</protein>